<evidence type="ECO:0000313" key="3">
    <source>
        <dbReference type="Proteomes" id="UP001303046"/>
    </source>
</evidence>
<feature type="compositionally biased region" description="Low complexity" evidence="1">
    <location>
        <begin position="42"/>
        <end position="51"/>
    </location>
</feature>
<gene>
    <name evidence="2" type="primary">Necator_chrII.g6424</name>
    <name evidence="2" type="ORF">RB195_018631</name>
</gene>
<sequence>MISGGRGGCPAGGVAAVIARVRAVLKGGQEQSAGFHGPPGPSSAEEGSPSAETEENNLVRELGSTSSRYAFVQQGDRRGRKLWIVSAHAATELEQQSRKWSEKEVASSTQQDRDNEWTSRSKEFEKAWEGKNPRKAYALLKQYSGKLERCSPVLNVANGVAVGEATLPIWKEHFKTLLNPLSLLARARS</sequence>
<dbReference type="Proteomes" id="UP001303046">
    <property type="component" value="Unassembled WGS sequence"/>
</dbReference>
<accession>A0ABR1CAM3</accession>
<name>A0ABR1CAM3_NECAM</name>
<protein>
    <submittedName>
        <fullName evidence="2">Uncharacterized protein</fullName>
    </submittedName>
</protein>
<feature type="region of interest" description="Disordered" evidence="1">
    <location>
        <begin position="29"/>
        <end position="57"/>
    </location>
</feature>
<evidence type="ECO:0000256" key="1">
    <source>
        <dbReference type="SAM" id="MobiDB-lite"/>
    </source>
</evidence>
<feature type="region of interest" description="Disordered" evidence="1">
    <location>
        <begin position="95"/>
        <end position="119"/>
    </location>
</feature>
<keyword evidence="3" id="KW-1185">Reference proteome</keyword>
<reference evidence="2 3" key="1">
    <citation type="submission" date="2023-08" db="EMBL/GenBank/DDBJ databases">
        <title>A Necator americanus chromosomal reference genome.</title>
        <authorList>
            <person name="Ilik V."/>
            <person name="Petrzelkova K.J."/>
            <person name="Pardy F."/>
            <person name="Fuh T."/>
            <person name="Niatou-Singa F.S."/>
            <person name="Gouil Q."/>
            <person name="Baker L."/>
            <person name="Ritchie M.E."/>
            <person name="Jex A.R."/>
            <person name="Gazzola D."/>
            <person name="Li H."/>
            <person name="Toshio Fujiwara R."/>
            <person name="Zhan B."/>
            <person name="Aroian R.V."/>
            <person name="Pafco B."/>
            <person name="Schwarz E.M."/>
        </authorList>
    </citation>
    <scope>NUCLEOTIDE SEQUENCE [LARGE SCALE GENOMIC DNA]</scope>
    <source>
        <strain evidence="2 3">Aroian</strain>
        <tissue evidence="2">Whole animal</tissue>
    </source>
</reference>
<evidence type="ECO:0000313" key="2">
    <source>
        <dbReference type="EMBL" id="KAK6735532.1"/>
    </source>
</evidence>
<comment type="caution">
    <text evidence="2">The sequence shown here is derived from an EMBL/GenBank/DDBJ whole genome shotgun (WGS) entry which is preliminary data.</text>
</comment>
<proteinExistence type="predicted"/>
<organism evidence="2 3">
    <name type="scientific">Necator americanus</name>
    <name type="common">Human hookworm</name>
    <dbReference type="NCBI Taxonomy" id="51031"/>
    <lineage>
        <taxon>Eukaryota</taxon>
        <taxon>Metazoa</taxon>
        <taxon>Ecdysozoa</taxon>
        <taxon>Nematoda</taxon>
        <taxon>Chromadorea</taxon>
        <taxon>Rhabditida</taxon>
        <taxon>Rhabditina</taxon>
        <taxon>Rhabditomorpha</taxon>
        <taxon>Strongyloidea</taxon>
        <taxon>Ancylostomatidae</taxon>
        <taxon>Bunostominae</taxon>
        <taxon>Necator</taxon>
    </lineage>
</organism>
<dbReference type="EMBL" id="JAVFWL010000002">
    <property type="protein sequence ID" value="KAK6735532.1"/>
    <property type="molecule type" value="Genomic_DNA"/>
</dbReference>